<sequence>MLKRKLVLIMSNIRFMIPCEEANHVCDKTQYKNASLKEKILLNLHLIFCRACRKYSSNNAKLTKTIKKAEVECLDKKCKEAMREDFNQALKEVSN</sequence>
<reference evidence="1 4" key="1">
    <citation type="journal article" date="2015" name="Int. J. Syst. Evol. Microbiol.">
        <title>Algibacter amylolyticus sp. nov., isolated from intertidal sediment.</title>
        <authorList>
            <person name="Zhang D.C."/>
            <person name="Wu J."/>
            <person name="Neuner K."/>
            <person name="Yao J."/>
            <person name="Margesin R."/>
        </authorList>
    </citation>
    <scope>NUCLEOTIDE SEQUENCE [LARGE SCALE GENOMIC DNA]</scope>
    <source>
        <strain evidence="1 4">RU-4-M-4</strain>
    </source>
</reference>
<protein>
    <recommendedName>
        <fullName evidence="5">Glycine dehydrogenase</fullName>
    </recommendedName>
</protein>
<dbReference type="EMBL" id="VMBF01000001">
    <property type="protein sequence ID" value="TSJ82350.1"/>
    <property type="molecule type" value="Genomic_DNA"/>
</dbReference>
<evidence type="ECO:0008006" key="5">
    <source>
        <dbReference type="Google" id="ProtNLM"/>
    </source>
</evidence>
<reference evidence="2 3" key="2">
    <citation type="submission" date="2019-07" db="EMBL/GenBank/DDBJ databases">
        <title>Algibacter marinivivus sp. nov., isolated from the surface of a marine red alga.</title>
        <authorList>
            <person name="Zhong X."/>
            <person name="Xu W."/>
            <person name="Zhang Y."/>
            <person name="Zhang Q."/>
            <person name="Du Z."/>
        </authorList>
    </citation>
    <scope>NUCLEOTIDE SEQUENCE [LARGE SCALE GENOMIC DNA]</scope>
    <source>
        <strain evidence="2 3">RU-4-M-4</strain>
    </source>
</reference>
<keyword evidence="3" id="KW-1185">Reference proteome</keyword>
<comment type="caution">
    <text evidence="1">The sequence shown here is derived from an EMBL/GenBank/DDBJ whole genome shotgun (WGS) entry which is preliminary data.</text>
</comment>
<name>A0A5M7BNA5_9FLAO</name>
<dbReference type="Proteomes" id="UP000315145">
    <property type="component" value="Unassembled WGS sequence"/>
</dbReference>
<organism evidence="1 4">
    <name type="scientific">Algibacter amylolyticus</name>
    <dbReference type="NCBI Taxonomy" id="1608400"/>
    <lineage>
        <taxon>Bacteria</taxon>
        <taxon>Pseudomonadati</taxon>
        <taxon>Bacteroidota</taxon>
        <taxon>Flavobacteriia</taxon>
        <taxon>Flavobacteriales</taxon>
        <taxon>Flavobacteriaceae</taxon>
        <taxon>Algibacter</taxon>
    </lineage>
</organism>
<gene>
    <name evidence="1" type="ORF">F2B50_04530</name>
    <name evidence="2" type="ORF">FPF71_04530</name>
</gene>
<proteinExistence type="predicted"/>
<accession>A0A5M7BNA5</accession>
<dbReference type="OrthoDB" id="1262821at2"/>
<dbReference type="AlphaFoldDB" id="A0A5M7BNA5"/>
<evidence type="ECO:0000313" key="1">
    <source>
        <dbReference type="EMBL" id="KAA5828105.1"/>
    </source>
</evidence>
<dbReference type="EMBL" id="VWRS01000001">
    <property type="protein sequence ID" value="KAA5828105.1"/>
    <property type="molecule type" value="Genomic_DNA"/>
</dbReference>
<reference evidence="1" key="3">
    <citation type="submission" date="2019-09" db="EMBL/GenBank/DDBJ databases">
        <authorList>
            <person name="Zhang D.-C."/>
        </authorList>
    </citation>
    <scope>NUCLEOTIDE SEQUENCE</scope>
    <source>
        <strain evidence="1">RU-4-M-4</strain>
    </source>
</reference>
<evidence type="ECO:0000313" key="3">
    <source>
        <dbReference type="Proteomes" id="UP000315145"/>
    </source>
</evidence>
<evidence type="ECO:0000313" key="2">
    <source>
        <dbReference type="EMBL" id="TSJ82350.1"/>
    </source>
</evidence>
<evidence type="ECO:0000313" key="4">
    <source>
        <dbReference type="Proteomes" id="UP000322315"/>
    </source>
</evidence>
<dbReference type="Proteomes" id="UP000322315">
    <property type="component" value="Unassembled WGS sequence"/>
</dbReference>